<keyword evidence="4" id="KW-1185">Reference proteome</keyword>
<comment type="caution">
    <text evidence="2">The sequence shown here is derived from an EMBL/GenBank/DDBJ whole genome shotgun (WGS) entry which is preliminary data.</text>
</comment>
<dbReference type="OrthoDB" id="2176725at2759"/>
<dbReference type="EMBL" id="MCFH01000089">
    <property type="protein sequence ID" value="ORX41447.1"/>
    <property type="molecule type" value="Genomic_DNA"/>
</dbReference>
<accession>A0A1Y1UTR2</accession>
<dbReference type="EMBL" id="MCFH01000089">
    <property type="protein sequence ID" value="ORX41419.1"/>
    <property type="molecule type" value="Genomic_DNA"/>
</dbReference>
<dbReference type="AlphaFoldDB" id="A0A1Y1UTR2"/>
<evidence type="ECO:0000256" key="1">
    <source>
        <dbReference type="SAM" id="MobiDB-lite"/>
    </source>
</evidence>
<evidence type="ECO:0000313" key="4">
    <source>
        <dbReference type="Proteomes" id="UP000193719"/>
    </source>
</evidence>
<feature type="non-terminal residue" evidence="2">
    <location>
        <position position="152"/>
    </location>
</feature>
<evidence type="ECO:0000313" key="2">
    <source>
        <dbReference type="EMBL" id="ORX41419.1"/>
    </source>
</evidence>
<protein>
    <submittedName>
        <fullName evidence="2">Uncharacterized protein</fullName>
    </submittedName>
</protein>
<proteinExistence type="predicted"/>
<gene>
    <name evidence="2" type="ORF">BCR36DRAFT_339505</name>
    <name evidence="3" type="ORF">BCR36DRAFT_339561</name>
</gene>
<reference evidence="2 4" key="2">
    <citation type="submission" date="2016-08" db="EMBL/GenBank/DDBJ databases">
        <title>Pervasive Adenine N6-methylation of Active Genes in Fungi.</title>
        <authorList>
            <consortium name="DOE Joint Genome Institute"/>
            <person name="Mondo S.J."/>
            <person name="Dannebaum R.O."/>
            <person name="Kuo R.C."/>
            <person name="Labutti K."/>
            <person name="Haridas S."/>
            <person name="Kuo A."/>
            <person name="Salamov A."/>
            <person name="Ahrendt S.R."/>
            <person name="Lipzen A."/>
            <person name="Sullivan W."/>
            <person name="Andreopoulos W.B."/>
            <person name="Clum A."/>
            <person name="Lindquist E."/>
            <person name="Daum C."/>
            <person name="Ramamoorthy G.K."/>
            <person name="Gryganskyi A."/>
            <person name="Culley D."/>
            <person name="Magnuson J.K."/>
            <person name="James T.Y."/>
            <person name="O'Malley M.A."/>
            <person name="Stajich J.E."/>
            <person name="Spatafora J.W."/>
            <person name="Visel A."/>
            <person name="Grigoriev I.V."/>
        </authorList>
    </citation>
    <scope>NUCLEOTIDE SEQUENCE [LARGE SCALE GENOMIC DNA]</scope>
    <source>
        <strain evidence="2">Finn</strain>
        <strain evidence="4">finn</strain>
    </source>
</reference>
<evidence type="ECO:0000313" key="3">
    <source>
        <dbReference type="EMBL" id="ORX41447.1"/>
    </source>
</evidence>
<reference evidence="2 4" key="1">
    <citation type="submission" date="2016-08" db="EMBL/GenBank/DDBJ databases">
        <title>Genomes of anaerobic fungi encode conserved fungal cellulosomes for biomass hydrolysis.</title>
        <authorList>
            <consortium name="DOE Joint Genome Institute"/>
            <person name="Haitjema C.H."/>
            <person name="Gilmore S.P."/>
            <person name="Henske J.K."/>
            <person name="Solomon K.V."/>
            <person name="De Groot R."/>
            <person name="Kuo A."/>
            <person name="Mondo S.J."/>
            <person name="Salamov A.A."/>
            <person name="Labutti K."/>
            <person name="Zhao Z."/>
            <person name="Chiniquy J."/>
            <person name="Barry K."/>
            <person name="Brewer H.M."/>
            <person name="Purvine S.O."/>
            <person name="Wright A.T."/>
            <person name="Boxma B."/>
            <person name="Van Alen T."/>
            <person name="Hackstein J.H."/>
            <person name="Baker S.E."/>
            <person name="Grigoriev I.V."/>
            <person name="O'Malley M.A."/>
        </authorList>
    </citation>
    <scope>NUCLEOTIDE SEQUENCE [LARGE SCALE GENOMIC DNA]</scope>
    <source>
        <strain evidence="2">Finn</strain>
        <strain evidence="4">finn</strain>
    </source>
</reference>
<feature type="region of interest" description="Disordered" evidence="1">
    <location>
        <begin position="68"/>
        <end position="116"/>
    </location>
</feature>
<sequence length="152" mass="17204">MSATPIFDNYNEITSLVKLIKPDFDFNIKITPEKLEAIMKGHVSYYGLNPPDTSVNFIGSNIPGINHNTNDNNNNENSNNNINNINNNNNNENSNNNINNINNNNNNNNNNNKISMDRYSLKNGDIVNNNATIQNIIKKQSSKMEDYCCKLH</sequence>
<feature type="compositionally biased region" description="Low complexity" evidence="1">
    <location>
        <begin position="68"/>
        <end position="112"/>
    </location>
</feature>
<dbReference type="Proteomes" id="UP000193719">
    <property type="component" value="Unassembled WGS sequence"/>
</dbReference>
<organism evidence="2 4">
    <name type="scientific">Piromyces finnis</name>
    <dbReference type="NCBI Taxonomy" id="1754191"/>
    <lineage>
        <taxon>Eukaryota</taxon>
        <taxon>Fungi</taxon>
        <taxon>Fungi incertae sedis</taxon>
        <taxon>Chytridiomycota</taxon>
        <taxon>Chytridiomycota incertae sedis</taxon>
        <taxon>Neocallimastigomycetes</taxon>
        <taxon>Neocallimastigales</taxon>
        <taxon>Neocallimastigaceae</taxon>
        <taxon>Piromyces</taxon>
    </lineage>
</organism>
<name>A0A1Y1UTR2_9FUNG</name>